<evidence type="ECO:0000256" key="2">
    <source>
        <dbReference type="ARBA" id="ARBA00022980"/>
    </source>
</evidence>
<dbReference type="eggNOG" id="KOG4089">
    <property type="taxonomic scope" value="Eukaryota"/>
</dbReference>
<reference evidence="6 7" key="1">
    <citation type="journal article" date="2012" name="G3 (Bethesda)">
        <title>Pichia sorbitophila, an interspecies yeast hybrid reveals early steps of genome resolution following polyploidization.</title>
        <authorList>
            <person name="Leh Louis V."/>
            <person name="Despons L."/>
            <person name="Friedrich A."/>
            <person name="Martin T."/>
            <person name="Durrens P."/>
            <person name="Casaregola S."/>
            <person name="Neuveglise C."/>
            <person name="Fairhead C."/>
            <person name="Marck C."/>
            <person name="Cruz J.A."/>
            <person name="Straub M.L."/>
            <person name="Kugler V."/>
            <person name="Sacerdot C."/>
            <person name="Uzunov Z."/>
            <person name="Thierry A."/>
            <person name="Weiss S."/>
            <person name="Bleykasten C."/>
            <person name="De Montigny J."/>
            <person name="Jacques N."/>
            <person name="Jung P."/>
            <person name="Lemaire M."/>
            <person name="Mallet S."/>
            <person name="Morel G."/>
            <person name="Richard G.F."/>
            <person name="Sarkar A."/>
            <person name="Savel G."/>
            <person name="Schacherer J."/>
            <person name="Seret M.L."/>
            <person name="Talla E."/>
            <person name="Samson G."/>
            <person name="Jubin C."/>
            <person name="Poulain J."/>
            <person name="Vacherie B."/>
            <person name="Barbe V."/>
            <person name="Pelletier E."/>
            <person name="Sherman D.J."/>
            <person name="Westhof E."/>
            <person name="Weissenbach J."/>
            <person name="Baret P.V."/>
            <person name="Wincker P."/>
            <person name="Gaillardin C."/>
            <person name="Dujon B."/>
            <person name="Souciet J.L."/>
        </authorList>
    </citation>
    <scope>NUCLEOTIDE SEQUENCE [LARGE SCALE GENOMIC DNA]</scope>
    <source>
        <strain evidence="7">ATCC MYA-4447 / BCRC 22081 / CBS 7064 / NBRC 10061 / NRRL Y-12695</strain>
    </source>
</reference>
<dbReference type="InParanoid" id="G8YQG3"/>
<dbReference type="AlphaFoldDB" id="G8YQG3"/>
<gene>
    <name evidence="6" type="primary">Piso0_000932</name>
    <name evidence="6" type="ORF">GNLVRS01_PISO0D07263g</name>
</gene>
<dbReference type="PANTHER" id="PTHR12059:SF5">
    <property type="entry name" value="LARGE RIBOSOMAL SUBUNIT PROTEIN UL23M"/>
    <property type="match status" value="1"/>
</dbReference>
<dbReference type="FunCoup" id="G8YQG3">
    <property type="interactions" value="406"/>
</dbReference>
<evidence type="ECO:0000256" key="1">
    <source>
        <dbReference type="ARBA" id="ARBA00006700"/>
    </source>
</evidence>
<dbReference type="Gene3D" id="3.30.70.330">
    <property type="match status" value="1"/>
</dbReference>
<dbReference type="PANTHER" id="PTHR12059">
    <property type="entry name" value="RIBOSOMAL PROTEIN L23-RELATED"/>
    <property type="match status" value="1"/>
</dbReference>
<dbReference type="Proteomes" id="UP000005222">
    <property type="component" value="Chromosome D"/>
</dbReference>
<evidence type="ECO:0000256" key="5">
    <source>
        <dbReference type="SAM" id="MobiDB-lite"/>
    </source>
</evidence>
<dbReference type="Pfam" id="PF00276">
    <property type="entry name" value="Ribosomal_L23"/>
    <property type="match status" value="1"/>
</dbReference>
<dbReference type="SUPFAM" id="SSF54189">
    <property type="entry name" value="Ribosomal proteins S24e, L23 and L15e"/>
    <property type="match status" value="1"/>
</dbReference>
<name>G8YQG3_PICSO</name>
<keyword evidence="2" id="KW-0689">Ribosomal protein</keyword>
<protein>
    <recommendedName>
        <fullName evidence="4">Large ribosomal subunit protein uL23m</fullName>
    </recommendedName>
</protein>
<keyword evidence="7" id="KW-1185">Reference proteome</keyword>
<proteinExistence type="inferred from homology"/>
<dbReference type="HOGENOM" id="CLU_084850_0_0_1"/>
<keyword evidence="3" id="KW-0687">Ribonucleoprotein</keyword>
<dbReference type="GO" id="GO:0003735">
    <property type="term" value="F:structural constituent of ribosome"/>
    <property type="evidence" value="ECO:0007669"/>
    <property type="project" value="InterPro"/>
</dbReference>
<dbReference type="InterPro" id="IPR013025">
    <property type="entry name" value="Ribosomal_uL23-like"/>
</dbReference>
<dbReference type="OMA" id="HAKFTRG"/>
<evidence type="ECO:0000313" key="6">
    <source>
        <dbReference type="EMBL" id="CCE78898.1"/>
    </source>
</evidence>
<dbReference type="FunFam" id="3.30.70.330:FF:000614">
    <property type="entry name" value="Mrp20p"/>
    <property type="match status" value="1"/>
</dbReference>
<sequence>MMLNRNWKSVNIFRIASRSIHHKENFRKYPKVNVKDVELEKPRYGFRKERAPLLSEGVTDTLFPSVEIRKKYIENSKPVPIKYRSRSDEIAKRNYEKYKEEVLTGSPHFRVGEKSVYFPKARICLLRPNAKHTPYQAKFLVPRNFNKMDLRDYLWHVYGLRALNVTVQLLHARFERGPDDHARYRGPQYKKMTIDMEEPFIWPELPNDIVKRAKENYDNQLAIIENKNAVGSDKLKPSEAFGGLYDKPQLSDSFIPKRTKRVGEKSLSSLKEKEESQSNNSLLESYLKL</sequence>
<dbReference type="EMBL" id="FO082056">
    <property type="protein sequence ID" value="CCE78898.1"/>
    <property type="molecule type" value="Genomic_DNA"/>
</dbReference>
<evidence type="ECO:0000313" key="7">
    <source>
        <dbReference type="Proteomes" id="UP000005222"/>
    </source>
</evidence>
<organism evidence="6 7">
    <name type="scientific">Pichia sorbitophila (strain ATCC MYA-4447 / BCRC 22081 / CBS 7064 / NBRC 10061 / NRRL Y-12695)</name>
    <name type="common">Hybrid yeast</name>
    <dbReference type="NCBI Taxonomy" id="559304"/>
    <lineage>
        <taxon>Eukaryota</taxon>
        <taxon>Fungi</taxon>
        <taxon>Dikarya</taxon>
        <taxon>Ascomycota</taxon>
        <taxon>Saccharomycotina</taxon>
        <taxon>Pichiomycetes</taxon>
        <taxon>Debaryomycetaceae</taxon>
        <taxon>Millerozyma</taxon>
    </lineage>
</organism>
<dbReference type="STRING" id="559304.G8YQG3"/>
<accession>G8YQG3</accession>
<dbReference type="GO" id="GO:0005762">
    <property type="term" value="C:mitochondrial large ribosomal subunit"/>
    <property type="evidence" value="ECO:0007669"/>
    <property type="project" value="TreeGrafter"/>
</dbReference>
<dbReference type="OrthoDB" id="275582at2759"/>
<feature type="compositionally biased region" description="Low complexity" evidence="5">
    <location>
        <begin position="277"/>
        <end position="289"/>
    </location>
</feature>
<comment type="similarity">
    <text evidence="1">Belongs to the universal ribosomal protein uL23 family.</text>
</comment>
<dbReference type="GO" id="GO:0032543">
    <property type="term" value="P:mitochondrial translation"/>
    <property type="evidence" value="ECO:0007669"/>
    <property type="project" value="TreeGrafter"/>
</dbReference>
<evidence type="ECO:0000256" key="4">
    <source>
        <dbReference type="ARBA" id="ARBA00039977"/>
    </source>
</evidence>
<dbReference type="InterPro" id="IPR012678">
    <property type="entry name" value="Ribosomal_uL23/eL15/eS24_sf"/>
</dbReference>
<evidence type="ECO:0000256" key="3">
    <source>
        <dbReference type="ARBA" id="ARBA00023274"/>
    </source>
</evidence>
<feature type="region of interest" description="Disordered" evidence="5">
    <location>
        <begin position="265"/>
        <end position="289"/>
    </location>
</feature>
<dbReference type="InterPro" id="IPR012677">
    <property type="entry name" value="Nucleotide-bd_a/b_plait_sf"/>
</dbReference>